<keyword evidence="2" id="KW-1185">Reference proteome</keyword>
<evidence type="ECO:0000313" key="2">
    <source>
        <dbReference type="Proteomes" id="UP000009026"/>
    </source>
</evidence>
<dbReference type="AlphaFoldDB" id="A0A0H4WTJ5"/>
<dbReference type="Proteomes" id="UP000009026">
    <property type="component" value="Chromosome"/>
</dbReference>
<reference evidence="1 2" key="1">
    <citation type="journal article" date="2016" name="PLoS ONE">
        <title>Complete Genome Sequence and Comparative Genomics of a Novel Myxobacterium Myxococcus hansupus.</title>
        <authorList>
            <person name="Sharma G."/>
            <person name="Narwani T."/>
            <person name="Subramanian S."/>
        </authorList>
    </citation>
    <scope>NUCLEOTIDE SEQUENCE [LARGE SCALE GENOMIC DNA]</scope>
    <source>
        <strain evidence="2">mixupus</strain>
    </source>
</reference>
<proteinExistence type="predicted"/>
<accession>A0A0H4WTJ5</accession>
<evidence type="ECO:0000313" key="1">
    <source>
        <dbReference type="EMBL" id="AKQ64615.1"/>
    </source>
</evidence>
<organism evidence="1 2">
    <name type="scientific">Pseudomyxococcus hansupus</name>
    <dbReference type="NCBI Taxonomy" id="1297742"/>
    <lineage>
        <taxon>Bacteria</taxon>
        <taxon>Pseudomonadati</taxon>
        <taxon>Myxococcota</taxon>
        <taxon>Myxococcia</taxon>
        <taxon>Myxococcales</taxon>
        <taxon>Cystobacterineae</taxon>
        <taxon>Myxococcaceae</taxon>
        <taxon>Pseudomyxococcus</taxon>
    </lineage>
</organism>
<dbReference type="PATRIC" id="fig|1297742.4.peg.1544"/>
<gene>
    <name evidence="1" type="ORF">A176_001527</name>
</gene>
<protein>
    <submittedName>
        <fullName evidence="1">Uncharacterized protein</fullName>
    </submittedName>
</protein>
<sequence length="39" mass="4832">MRRYWRYCPGGRLDRTWAWSDGVTCRYRGTPYDWGFAIR</sequence>
<dbReference type="KEGG" id="mym:A176_001527"/>
<dbReference type="EMBL" id="CP012109">
    <property type="protein sequence ID" value="AKQ64615.1"/>
    <property type="molecule type" value="Genomic_DNA"/>
</dbReference>
<name>A0A0H4WTJ5_9BACT</name>